<accession>A0ACB8KNM5</accession>
<sequence length="324" mass="35507">MPPQFDPLISTCFFFFDVQAWSLLFLYISCCLSATTGQTLCFQGVYEGTKAYRTEDGRILLFRPDLNASRMKIGAERMCMPSPSVDQFVDAVKQIALANKRWVPPPGKGTLYIRPLLIGSGPVLGLGPAPEYTFLAYASPVGNYFKEGSAPLNLYIEEEFVRAAPGGAGGVKAMSNYAPVLKALIRAKSRGFSDVLYLDSVNRKNVEEVSSCNIFVVKGNVISTPATNGTILEGITRRSVIEIARDYGYQVEERVIPVDELINADQVFCTGTAVVVAPVGSITYQNKRVEFKTGSRSVYQELYSTLVGIQTGVIEDKKGWTVEV</sequence>
<keyword evidence="2" id="KW-1185">Reference proteome</keyword>
<gene>
    <name evidence="1" type="ORF">KPL71_015942</name>
</gene>
<keyword evidence="1" id="KW-0032">Aminotransferase</keyword>
<comment type="caution">
    <text evidence="1">The sequence shown here is derived from an EMBL/GenBank/DDBJ whole genome shotgun (WGS) entry which is preliminary data.</text>
</comment>
<protein>
    <submittedName>
        <fullName evidence="1">Branched-chain-amino-acid aminotransferase 2</fullName>
    </submittedName>
</protein>
<evidence type="ECO:0000313" key="1">
    <source>
        <dbReference type="EMBL" id="KAH9755921.1"/>
    </source>
</evidence>
<evidence type="ECO:0000313" key="2">
    <source>
        <dbReference type="Proteomes" id="UP000829398"/>
    </source>
</evidence>
<reference evidence="2" key="1">
    <citation type="journal article" date="2023" name="Hortic. Res.">
        <title>A chromosome-level phased genome enabling allele-level studies in sweet orange: a case study on citrus Huanglongbing tolerance.</title>
        <authorList>
            <person name="Wu B."/>
            <person name="Yu Q."/>
            <person name="Deng Z."/>
            <person name="Duan Y."/>
            <person name="Luo F."/>
            <person name="Gmitter F. Jr."/>
        </authorList>
    </citation>
    <scope>NUCLEOTIDE SEQUENCE [LARGE SCALE GENOMIC DNA]</scope>
    <source>
        <strain evidence="2">cv. Valencia</strain>
    </source>
</reference>
<dbReference type="EMBL" id="CM039174">
    <property type="protein sequence ID" value="KAH9755921.1"/>
    <property type="molecule type" value="Genomic_DNA"/>
</dbReference>
<organism evidence="1 2">
    <name type="scientific">Citrus sinensis</name>
    <name type="common">Sweet orange</name>
    <name type="synonym">Citrus aurantium var. sinensis</name>
    <dbReference type="NCBI Taxonomy" id="2711"/>
    <lineage>
        <taxon>Eukaryota</taxon>
        <taxon>Viridiplantae</taxon>
        <taxon>Streptophyta</taxon>
        <taxon>Embryophyta</taxon>
        <taxon>Tracheophyta</taxon>
        <taxon>Spermatophyta</taxon>
        <taxon>Magnoliopsida</taxon>
        <taxon>eudicotyledons</taxon>
        <taxon>Gunneridae</taxon>
        <taxon>Pentapetalae</taxon>
        <taxon>rosids</taxon>
        <taxon>malvids</taxon>
        <taxon>Sapindales</taxon>
        <taxon>Rutaceae</taxon>
        <taxon>Aurantioideae</taxon>
        <taxon>Citrus</taxon>
    </lineage>
</organism>
<name>A0ACB8KNM5_CITSI</name>
<keyword evidence="1" id="KW-0808">Transferase</keyword>
<proteinExistence type="predicted"/>
<dbReference type="Proteomes" id="UP000829398">
    <property type="component" value="Chromosome 5"/>
</dbReference>